<keyword evidence="4" id="KW-1003">Cell membrane</keyword>
<evidence type="ECO:0000256" key="3">
    <source>
        <dbReference type="ARBA" id="ARBA00022448"/>
    </source>
</evidence>
<dbReference type="EMBL" id="LN827929">
    <property type="protein sequence ID" value="CEZ20239.1"/>
    <property type="molecule type" value="Genomic_DNA"/>
</dbReference>
<dbReference type="STRING" id="1581557.BN1208_1359"/>
<feature type="transmembrane region" description="Helical" evidence="13">
    <location>
        <begin position="12"/>
        <end position="33"/>
    </location>
</feature>
<evidence type="ECO:0000256" key="1">
    <source>
        <dbReference type="ARBA" id="ARBA00001970"/>
    </source>
</evidence>
<dbReference type="GO" id="GO:0005886">
    <property type="term" value="C:plasma membrane"/>
    <property type="evidence" value="ECO:0007669"/>
    <property type="project" value="UniProtKB-SubCell"/>
</dbReference>
<evidence type="ECO:0000313" key="15">
    <source>
        <dbReference type="EMBL" id="CEZ20239.1"/>
    </source>
</evidence>
<dbReference type="InterPro" id="IPR016174">
    <property type="entry name" value="Di-haem_cyt_TM"/>
</dbReference>
<evidence type="ECO:0000256" key="6">
    <source>
        <dbReference type="ARBA" id="ARBA00022692"/>
    </source>
</evidence>
<gene>
    <name evidence="15" type="ORF">BN1208_1359</name>
</gene>
<protein>
    <submittedName>
        <fullName evidence="15">Cytochrome B561</fullName>
    </submittedName>
</protein>
<dbReference type="GO" id="GO:0020037">
    <property type="term" value="F:heme binding"/>
    <property type="evidence" value="ECO:0007669"/>
    <property type="project" value="TreeGrafter"/>
</dbReference>
<feature type="transmembrane region" description="Helical" evidence="13">
    <location>
        <begin position="165"/>
        <end position="186"/>
    </location>
</feature>
<feature type="domain" description="Cytochrome b561 bacterial/Ni-hydrogenase" evidence="14">
    <location>
        <begin position="8"/>
        <end position="198"/>
    </location>
</feature>
<keyword evidence="3" id="KW-0813">Transport</keyword>
<name>A0A0D6EXP8_9PROT</name>
<dbReference type="Proteomes" id="UP000064007">
    <property type="component" value="Chromosome 1"/>
</dbReference>
<dbReference type="HOGENOM" id="CLU_095321_4_1_4"/>
<dbReference type="GO" id="GO:0009055">
    <property type="term" value="F:electron transfer activity"/>
    <property type="evidence" value="ECO:0007669"/>
    <property type="project" value="InterPro"/>
</dbReference>
<dbReference type="Gene3D" id="1.20.950.20">
    <property type="entry name" value="Transmembrane di-heme cytochromes, Chain C"/>
    <property type="match status" value="1"/>
</dbReference>
<keyword evidence="16" id="KW-1185">Reference proteome</keyword>
<dbReference type="SUPFAM" id="SSF81342">
    <property type="entry name" value="Transmembrane di-heme cytochromes"/>
    <property type="match status" value="1"/>
</dbReference>
<dbReference type="GO" id="GO:0046872">
    <property type="term" value="F:metal ion binding"/>
    <property type="evidence" value="ECO:0007669"/>
    <property type="project" value="UniProtKB-KW"/>
</dbReference>
<feature type="transmembrane region" description="Helical" evidence="13">
    <location>
        <begin position="67"/>
        <end position="89"/>
    </location>
</feature>
<evidence type="ECO:0000256" key="8">
    <source>
        <dbReference type="ARBA" id="ARBA00022982"/>
    </source>
</evidence>
<evidence type="ECO:0000256" key="4">
    <source>
        <dbReference type="ARBA" id="ARBA00022475"/>
    </source>
</evidence>
<evidence type="ECO:0000256" key="10">
    <source>
        <dbReference type="ARBA" id="ARBA00023004"/>
    </source>
</evidence>
<comment type="subcellular location">
    <subcellularLocation>
        <location evidence="2">Cell membrane</location>
        <topology evidence="2">Multi-pass membrane protein</topology>
    </subcellularLocation>
</comment>
<keyword evidence="7" id="KW-0479">Metal-binding</keyword>
<dbReference type="PANTHER" id="PTHR30529">
    <property type="entry name" value="CYTOCHROME B561"/>
    <property type="match status" value="1"/>
</dbReference>
<dbReference type="KEGG" id="mbat:BN1208_1359"/>
<keyword evidence="11 13" id="KW-0472">Membrane</keyword>
<sequence length="199" mass="22914">MATASTKYTKTAIILHWLIAVAIIFMFILAWFMTDLPKEAPKSASFDLFNLGFYTWHLNEEASPRSFYFNLHKSVGVTLLGLILFRVFWRLTHPAPALLKSMKVWEKKLAKGSHHAFYLAMVLLPLSGVIMATYSKYGIKWFGIPMIEGLGNDEMREVFKMIHDYMGYIMLALFALHLLGVIKHTFINKDGVLKRMTFK</sequence>
<evidence type="ECO:0000256" key="7">
    <source>
        <dbReference type="ARBA" id="ARBA00022723"/>
    </source>
</evidence>
<organism evidence="15 16">
    <name type="scientific">Candidatus Methylopumilus planktonicus</name>
    <dbReference type="NCBI Taxonomy" id="1581557"/>
    <lineage>
        <taxon>Bacteria</taxon>
        <taxon>Pseudomonadati</taxon>
        <taxon>Pseudomonadota</taxon>
        <taxon>Betaproteobacteria</taxon>
        <taxon>Nitrosomonadales</taxon>
        <taxon>Methylophilaceae</taxon>
        <taxon>Candidatus Methylopumilus</taxon>
    </lineage>
</organism>
<evidence type="ECO:0000256" key="5">
    <source>
        <dbReference type="ARBA" id="ARBA00022617"/>
    </source>
</evidence>
<keyword evidence="6 13" id="KW-0812">Transmembrane</keyword>
<comment type="cofactor">
    <cofactor evidence="1">
        <name>heme b</name>
        <dbReference type="ChEBI" id="CHEBI:60344"/>
    </cofactor>
</comment>
<proteinExistence type="inferred from homology"/>
<dbReference type="Pfam" id="PF01292">
    <property type="entry name" value="Ni_hydr_CYTB"/>
    <property type="match status" value="1"/>
</dbReference>
<comment type="similarity">
    <text evidence="12">Belongs to the cytochrome b561 family.</text>
</comment>
<reference evidence="16" key="1">
    <citation type="submission" date="2014-12" db="EMBL/GenBank/DDBJ databases">
        <authorList>
            <person name="Salcher M.M."/>
        </authorList>
    </citation>
    <scope>NUCLEOTIDE SEQUENCE [LARGE SCALE GENOMIC DNA]</scope>
    <source>
        <strain evidence="16">MMS-10A-171</strain>
    </source>
</reference>
<keyword evidence="9 13" id="KW-1133">Transmembrane helix</keyword>
<evidence type="ECO:0000256" key="2">
    <source>
        <dbReference type="ARBA" id="ARBA00004651"/>
    </source>
</evidence>
<evidence type="ECO:0000256" key="11">
    <source>
        <dbReference type="ARBA" id="ARBA00023136"/>
    </source>
</evidence>
<keyword evidence="10" id="KW-0408">Iron</keyword>
<evidence type="ECO:0000259" key="14">
    <source>
        <dbReference type="Pfam" id="PF01292"/>
    </source>
</evidence>
<dbReference type="OrthoDB" id="8723024at2"/>
<accession>A0A0D6EXP8</accession>
<dbReference type="GO" id="GO:0022904">
    <property type="term" value="P:respiratory electron transport chain"/>
    <property type="evidence" value="ECO:0007669"/>
    <property type="project" value="InterPro"/>
</dbReference>
<dbReference type="InterPro" id="IPR052168">
    <property type="entry name" value="Cytochrome_b561_oxidase"/>
</dbReference>
<evidence type="ECO:0000256" key="13">
    <source>
        <dbReference type="SAM" id="Phobius"/>
    </source>
</evidence>
<evidence type="ECO:0000256" key="12">
    <source>
        <dbReference type="ARBA" id="ARBA00037975"/>
    </source>
</evidence>
<evidence type="ECO:0000313" key="16">
    <source>
        <dbReference type="Proteomes" id="UP000064007"/>
    </source>
</evidence>
<keyword evidence="5" id="KW-0349">Heme</keyword>
<dbReference type="RefSeq" id="WP_046489047.1">
    <property type="nucleotide sequence ID" value="NZ_LN827929.1"/>
</dbReference>
<dbReference type="PANTHER" id="PTHR30529:SF1">
    <property type="entry name" value="CYTOCHROME B561 HOMOLOG 2"/>
    <property type="match status" value="1"/>
</dbReference>
<evidence type="ECO:0000256" key="9">
    <source>
        <dbReference type="ARBA" id="ARBA00022989"/>
    </source>
</evidence>
<dbReference type="AlphaFoldDB" id="A0A0D6EXP8"/>
<feature type="transmembrane region" description="Helical" evidence="13">
    <location>
        <begin position="116"/>
        <end position="134"/>
    </location>
</feature>
<keyword evidence="8" id="KW-0249">Electron transport</keyword>
<dbReference type="InterPro" id="IPR011577">
    <property type="entry name" value="Cyt_b561_bac/Ni-Hgenase"/>
</dbReference>